<evidence type="ECO:0000313" key="5">
    <source>
        <dbReference type="EMBL" id="CAH1447911.1"/>
    </source>
</evidence>
<proteinExistence type="predicted"/>
<dbReference type="PANTHER" id="PTHR34680:SF3">
    <property type="entry name" value="EXPRESSED PROTEIN"/>
    <property type="match status" value="1"/>
</dbReference>
<evidence type="ECO:0000313" key="6">
    <source>
        <dbReference type="Proteomes" id="UP001157418"/>
    </source>
</evidence>
<dbReference type="Proteomes" id="UP001157418">
    <property type="component" value="Unassembled WGS sequence"/>
</dbReference>
<dbReference type="PROSITE" id="PS51667">
    <property type="entry name" value="WRC"/>
    <property type="match status" value="1"/>
</dbReference>
<name>A0AAU9PCE6_9ASTR</name>
<evidence type="ECO:0000256" key="3">
    <source>
        <dbReference type="SAM" id="MobiDB-lite"/>
    </source>
</evidence>
<accession>A0AAU9PCE6</accession>
<dbReference type="InterPro" id="IPR014977">
    <property type="entry name" value="WRC_dom"/>
</dbReference>
<evidence type="ECO:0000259" key="4">
    <source>
        <dbReference type="PROSITE" id="PS51667"/>
    </source>
</evidence>
<evidence type="ECO:0000256" key="2">
    <source>
        <dbReference type="PROSITE-ProRule" id="PRU01002"/>
    </source>
</evidence>
<comment type="caution">
    <text evidence="2">Lacks conserved residue(s) required for the propagation of feature annotation.</text>
</comment>
<gene>
    <name evidence="5" type="ORF">LVIROSA_LOCUS33484</name>
</gene>
<dbReference type="Pfam" id="PF08879">
    <property type="entry name" value="WRC"/>
    <property type="match status" value="1"/>
</dbReference>
<protein>
    <recommendedName>
        <fullName evidence="4">WRC domain-containing protein</fullName>
    </recommendedName>
</protein>
<feature type="region of interest" description="Disordered" evidence="3">
    <location>
        <begin position="144"/>
        <end position="166"/>
    </location>
</feature>
<reference evidence="5 6" key="1">
    <citation type="submission" date="2022-01" db="EMBL/GenBank/DDBJ databases">
        <authorList>
            <person name="Xiong W."/>
            <person name="Schranz E."/>
        </authorList>
    </citation>
    <scope>NUCLEOTIDE SEQUENCE [LARGE SCALE GENOMIC DNA]</scope>
</reference>
<organism evidence="5 6">
    <name type="scientific">Lactuca virosa</name>
    <dbReference type="NCBI Taxonomy" id="75947"/>
    <lineage>
        <taxon>Eukaryota</taxon>
        <taxon>Viridiplantae</taxon>
        <taxon>Streptophyta</taxon>
        <taxon>Embryophyta</taxon>
        <taxon>Tracheophyta</taxon>
        <taxon>Spermatophyta</taxon>
        <taxon>Magnoliopsida</taxon>
        <taxon>eudicotyledons</taxon>
        <taxon>Gunneridae</taxon>
        <taxon>Pentapetalae</taxon>
        <taxon>asterids</taxon>
        <taxon>campanulids</taxon>
        <taxon>Asterales</taxon>
        <taxon>Asteraceae</taxon>
        <taxon>Cichorioideae</taxon>
        <taxon>Cichorieae</taxon>
        <taxon>Lactucinae</taxon>
        <taxon>Lactuca</taxon>
    </lineage>
</organism>
<dbReference type="AlphaFoldDB" id="A0AAU9PCE6"/>
<sequence length="277" mass="30812">MRIRKNAKISALLSSTTNLTSDADESLLKKNLCQLNQSPWDIITFPSSDSSSSLHQFDDYEVYYNVNLAGNGSSVDSVGALESVALKTSREDENDNDNCGDILGFKEEIVLCDKLDEKGWQCGRVVKNGNKMCDHHLSTTKKKSRVISGPMTGARPHRTKKRPTTNPHDFYYYSGFGPSWGKKRGATDTTTSTITYIYNEASTVATNSNNGYETGDVIGDIDIQEKKRKRLEPEISEVGPMKVELDNIDDHKKGKVAIIGKKRGRKPIKARSLKSLR</sequence>
<dbReference type="PANTHER" id="PTHR34680">
    <property type="entry name" value="EXPRESSED PROTEIN"/>
    <property type="match status" value="1"/>
</dbReference>
<keyword evidence="6" id="KW-1185">Reference proteome</keyword>
<keyword evidence="1" id="KW-0539">Nucleus</keyword>
<evidence type="ECO:0000256" key="1">
    <source>
        <dbReference type="ARBA" id="ARBA00023242"/>
    </source>
</evidence>
<dbReference type="EMBL" id="CAKMRJ010005634">
    <property type="protein sequence ID" value="CAH1447911.1"/>
    <property type="molecule type" value="Genomic_DNA"/>
</dbReference>
<comment type="caution">
    <text evidence="5">The sequence shown here is derived from an EMBL/GenBank/DDBJ whole genome shotgun (WGS) entry which is preliminary data.</text>
</comment>
<feature type="domain" description="WRC" evidence="4">
    <location>
        <begin position="106"/>
        <end position="150"/>
    </location>
</feature>